<gene>
    <name evidence="1" type="ORF">QG37_02380</name>
</gene>
<dbReference type="VEuPathDB" id="FungiDB:QG37_02380"/>
<comment type="caution">
    <text evidence="1">The sequence shown here is derived from an EMBL/GenBank/DDBJ whole genome shotgun (WGS) entry which is preliminary data.</text>
</comment>
<accession>A0A0L0P252</accession>
<reference evidence="2" key="1">
    <citation type="journal article" date="2015" name="BMC Genomics">
        <title>Draft genome of a commonly misdiagnosed multidrug resistant pathogen Candida auris.</title>
        <authorList>
            <person name="Chatterjee S."/>
            <person name="Alampalli S.V."/>
            <person name="Nageshan R.K."/>
            <person name="Chettiar S.T."/>
            <person name="Joshi S."/>
            <person name="Tatu U.S."/>
        </authorList>
    </citation>
    <scope>NUCLEOTIDE SEQUENCE [LARGE SCALE GENOMIC DNA]</scope>
    <source>
        <strain evidence="2">6684</strain>
    </source>
</reference>
<evidence type="ECO:0000313" key="2">
    <source>
        <dbReference type="Proteomes" id="UP000037122"/>
    </source>
</evidence>
<evidence type="ECO:0000313" key="1">
    <source>
        <dbReference type="EMBL" id="KNE00355.1"/>
    </source>
</evidence>
<dbReference type="AlphaFoldDB" id="A0A0L0P252"/>
<dbReference type="Proteomes" id="UP000037122">
    <property type="component" value="Unassembled WGS sequence"/>
</dbReference>
<dbReference type="EMBL" id="LGST01000018">
    <property type="protein sequence ID" value="KNE00355.1"/>
    <property type="molecule type" value="Genomic_DNA"/>
</dbReference>
<sequence length="52" mass="6021">MLAIFRSHLCSDMAGPIRPEKKKKNQPHKKATHLMHFMTRWGELKELKCCGG</sequence>
<organism evidence="1 2">
    <name type="scientific">Candidozyma auris</name>
    <name type="common">Yeast</name>
    <name type="synonym">Candida auris</name>
    <dbReference type="NCBI Taxonomy" id="498019"/>
    <lineage>
        <taxon>Eukaryota</taxon>
        <taxon>Fungi</taxon>
        <taxon>Dikarya</taxon>
        <taxon>Ascomycota</taxon>
        <taxon>Saccharomycotina</taxon>
        <taxon>Pichiomycetes</taxon>
        <taxon>Metschnikowiaceae</taxon>
        <taxon>Candidozyma</taxon>
    </lineage>
</organism>
<protein>
    <submittedName>
        <fullName evidence="1">Uncharacterized protein</fullName>
    </submittedName>
</protein>
<proteinExistence type="predicted"/>
<name>A0A0L0P252_CANAR</name>